<name>A0A0F9R466_9ZZZZ</name>
<dbReference type="EMBL" id="LAZR01001162">
    <property type="protein sequence ID" value="KKN49579.1"/>
    <property type="molecule type" value="Genomic_DNA"/>
</dbReference>
<accession>A0A0F9R466</accession>
<proteinExistence type="predicted"/>
<protein>
    <submittedName>
        <fullName evidence="1">Uncharacterized protein</fullName>
    </submittedName>
</protein>
<gene>
    <name evidence="1" type="ORF">LCGC14_0641440</name>
</gene>
<evidence type="ECO:0000313" key="1">
    <source>
        <dbReference type="EMBL" id="KKN49579.1"/>
    </source>
</evidence>
<reference evidence="1" key="1">
    <citation type="journal article" date="2015" name="Nature">
        <title>Complex archaea that bridge the gap between prokaryotes and eukaryotes.</title>
        <authorList>
            <person name="Spang A."/>
            <person name="Saw J.H."/>
            <person name="Jorgensen S.L."/>
            <person name="Zaremba-Niedzwiedzka K."/>
            <person name="Martijn J."/>
            <person name="Lind A.E."/>
            <person name="van Eijk R."/>
            <person name="Schleper C."/>
            <person name="Guy L."/>
            <person name="Ettema T.J."/>
        </authorList>
    </citation>
    <scope>NUCLEOTIDE SEQUENCE</scope>
</reference>
<comment type="caution">
    <text evidence="1">The sequence shown here is derived from an EMBL/GenBank/DDBJ whole genome shotgun (WGS) entry which is preliminary data.</text>
</comment>
<organism evidence="1">
    <name type="scientific">marine sediment metagenome</name>
    <dbReference type="NCBI Taxonomy" id="412755"/>
    <lineage>
        <taxon>unclassified sequences</taxon>
        <taxon>metagenomes</taxon>
        <taxon>ecological metagenomes</taxon>
    </lineage>
</organism>
<dbReference type="AlphaFoldDB" id="A0A0F9R466"/>
<sequence length="69" mass="8073">MTTKIKIINKKEDEAFYKVAKSIADFMELKGWKVLIIAGIRVQKQPLSLKYNYELIIKFTGKKILKKIN</sequence>